<protein>
    <submittedName>
        <fullName evidence="3">Uncharacterized protein</fullName>
    </submittedName>
</protein>
<sequence>MPNRMRFFAWHLAKTIYSGPMYRIGDLFDLADSAVARVSVAVAAILTVLALGLDASGWLDLTGLAETFPLLALGGAVLGSMSVGATVAAWIPAERTEGEPRVQRAEVARAPQSTDRLPVEPSPESRPGFCERIYAGRLVTEETRSRGDF</sequence>
<feature type="compositionally biased region" description="Basic and acidic residues" evidence="1">
    <location>
        <begin position="97"/>
        <end position="107"/>
    </location>
</feature>
<dbReference type="Proteomes" id="UP000503447">
    <property type="component" value="Chromosome"/>
</dbReference>
<organism evidence="3 4">
    <name type="scientific">Frigoriglobus tundricola</name>
    <dbReference type="NCBI Taxonomy" id="2774151"/>
    <lineage>
        <taxon>Bacteria</taxon>
        <taxon>Pseudomonadati</taxon>
        <taxon>Planctomycetota</taxon>
        <taxon>Planctomycetia</taxon>
        <taxon>Gemmatales</taxon>
        <taxon>Gemmataceae</taxon>
        <taxon>Frigoriglobus</taxon>
    </lineage>
</organism>
<dbReference type="AlphaFoldDB" id="A0A6M5YPW8"/>
<accession>A0A6M5YPW8</accession>
<dbReference type="KEGG" id="ftj:FTUN_2945"/>
<evidence type="ECO:0000313" key="3">
    <source>
        <dbReference type="EMBL" id="QJW95396.1"/>
    </source>
</evidence>
<evidence type="ECO:0000313" key="4">
    <source>
        <dbReference type="Proteomes" id="UP000503447"/>
    </source>
</evidence>
<gene>
    <name evidence="3" type="ORF">FTUN_2945</name>
</gene>
<feature type="transmembrane region" description="Helical" evidence="2">
    <location>
        <begin position="34"/>
        <end position="53"/>
    </location>
</feature>
<dbReference type="EMBL" id="CP053452">
    <property type="protein sequence ID" value="QJW95396.1"/>
    <property type="molecule type" value="Genomic_DNA"/>
</dbReference>
<keyword evidence="2" id="KW-1133">Transmembrane helix</keyword>
<feature type="transmembrane region" description="Helical" evidence="2">
    <location>
        <begin position="68"/>
        <end position="91"/>
    </location>
</feature>
<reference evidence="4" key="1">
    <citation type="submission" date="2020-05" db="EMBL/GenBank/DDBJ databases">
        <title>Frigoriglobus tundricola gen. nov., sp. nov., a psychrotolerant cellulolytic planctomycete of the family Gemmataceae with two divergent copies of 16S rRNA gene.</title>
        <authorList>
            <person name="Kulichevskaya I.S."/>
            <person name="Ivanova A.A."/>
            <person name="Naumoff D.G."/>
            <person name="Beletsky A.V."/>
            <person name="Rijpstra W.I.C."/>
            <person name="Sinninghe Damste J.S."/>
            <person name="Mardanov A.V."/>
            <person name="Ravin N.V."/>
            <person name="Dedysh S.N."/>
        </authorList>
    </citation>
    <scope>NUCLEOTIDE SEQUENCE [LARGE SCALE GENOMIC DNA]</scope>
    <source>
        <strain evidence="4">PL17</strain>
    </source>
</reference>
<evidence type="ECO:0000256" key="2">
    <source>
        <dbReference type="SAM" id="Phobius"/>
    </source>
</evidence>
<keyword evidence="2" id="KW-0472">Membrane</keyword>
<keyword evidence="4" id="KW-1185">Reference proteome</keyword>
<feature type="region of interest" description="Disordered" evidence="1">
    <location>
        <begin position="97"/>
        <end position="128"/>
    </location>
</feature>
<keyword evidence="2" id="KW-0812">Transmembrane</keyword>
<proteinExistence type="predicted"/>
<evidence type="ECO:0000256" key="1">
    <source>
        <dbReference type="SAM" id="MobiDB-lite"/>
    </source>
</evidence>
<dbReference type="RefSeq" id="WP_171471187.1">
    <property type="nucleotide sequence ID" value="NZ_CP053452.2"/>
</dbReference>
<name>A0A6M5YPW8_9BACT</name>